<dbReference type="RefSeq" id="WP_157905760.1">
    <property type="nucleotide sequence ID" value="NZ_BEDT01000001.1"/>
</dbReference>
<dbReference type="Proteomes" id="UP000218689">
    <property type="component" value="Unassembled WGS sequence"/>
</dbReference>
<dbReference type="AlphaFoldDB" id="A0A224WWY2"/>
<dbReference type="OrthoDB" id="1929526at2"/>
<dbReference type="Pfam" id="PF08813">
    <property type="entry name" value="Phage_tail_3"/>
    <property type="match status" value="1"/>
</dbReference>
<dbReference type="Gene3D" id="4.10.410.40">
    <property type="match status" value="1"/>
</dbReference>
<dbReference type="EMBL" id="BEDT01000001">
    <property type="protein sequence ID" value="GAX46767.1"/>
    <property type="molecule type" value="Genomic_DNA"/>
</dbReference>
<protein>
    <recommendedName>
        <fullName evidence="3">Phage tail protein</fullName>
    </recommendedName>
</protein>
<evidence type="ECO:0000313" key="2">
    <source>
        <dbReference type="Proteomes" id="UP000218689"/>
    </source>
</evidence>
<gene>
    <name evidence="1" type="ORF">RsY01_346</name>
</gene>
<evidence type="ECO:0000313" key="1">
    <source>
        <dbReference type="EMBL" id="GAX46767.1"/>
    </source>
</evidence>
<proteinExistence type="predicted"/>
<evidence type="ECO:0008006" key="3">
    <source>
        <dbReference type="Google" id="ProtNLM"/>
    </source>
</evidence>
<accession>A0A224WWY2</accession>
<comment type="caution">
    <text evidence="1">The sequence shown here is derived from an EMBL/GenBank/DDBJ whole genome shotgun (WGS) entry which is preliminary data.</text>
</comment>
<dbReference type="InterPro" id="IPR014918">
    <property type="entry name" value="Phage_tail_3"/>
</dbReference>
<organism evidence="1 2">
    <name type="scientific">Pseudolactococcus reticulitermitis</name>
    <dbReference type="NCBI Taxonomy" id="2025039"/>
    <lineage>
        <taxon>Bacteria</taxon>
        <taxon>Bacillati</taxon>
        <taxon>Bacillota</taxon>
        <taxon>Bacilli</taxon>
        <taxon>Lactobacillales</taxon>
        <taxon>Streptococcaceae</taxon>
        <taxon>Pseudolactococcus</taxon>
    </lineage>
</organism>
<reference evidence="2" key="1">
    <citation type="submission" date="2017-08" db="EMBL/GenBank/DDBJ databases">
        <title>Draft genome sequence of Lactococcus sp. strain Rs-Y01, isolated from the gut of the lower termite Reticulitermes speratus.</title>
        <authorList>
            <person name="Ohkuma M."/>
            <person name="Yuki M."/>
        </authorList>
    </citation>
    <scope>NUCLEOTIDE SEQUENCE [LARGE SCALE GENOMIC DNA]</scope>
    <source>
        <strain evidence="2">Rs-Y01</strain>
    </source>
</reference>
<name>A0A224WWY2_9LACT</name>
<sequence>MNQFQFKLFADEVGFSTIGTTLGYGATATGPFTSVAGIDQVPALGGTPEQIDVTNLSNGSRVNIDGVKSQDQLTFSLFDQKGNITALKAIEGTNKHWKVSFPSGHSFTFQGKATVNSQEAAVNGAIKWNLVITVSSALTFTGAA</sequence>
<keyword evidence="2" id="KW-1185">Reference proteome</keyword>